<dbReference type="InterPro" id="IPR035919">
    <property type="entry name" value="EAL_sf"/>
</dbReference>
<dbReference type="EMBL" id="CP076361">
    <property type="protein sequence ID" value="QWK89543.1"/>
    <property type="molecule type" value="Genomic_DNA"/>
</dbReference>
<evidence type="ECO:0000313" key="3">
    <source>
        <dbReference type="Proteomes" id="UP000679352"/>
    </source>
</evidence>
<dbReference type="Pfam" id="PF00563">
    <property type="entry name" value="EAL"/>
    <property type="match status" value="1"/>
</dbReference>
<dbReference type="Gene3D" id="3.20.20.450">
    <property type="entry name" value="EAL domain"/>
    <property type="match status" value="1"/>
</dbReference>
<dbReference type="PANTHER" id="PTHR33121">
    <property type="entry name" value="CYCLIC DI-GMP PHOSPHODIESTERASE PDEF"/>
    <property type="match status" value="1"/>
</dbReference>
<dbReference type="Proteomes" id="UP000679352">
    <property type="component" value="Chromosome"/>
</dbReference>
<dbReference type="SMART" id="SM00052">
    <property type="entry name" value="EAL"/>
    <property type="match status" value="1"/>
</dbReference>
<reference evidence="2" key="1">
    <citation type="submission" date="2021-06" db="EMBL/GenBank/DDBJ databases">
        <title>Direct submission.</title>
        <authorList>
            <person name="Lee C.-S."/>
            <person name="Jin L."/>
        </authorList>
    </citation>
    <scope>NUCLEOTIDE SEQUENCE</scope>
    <source>
        <strain evidence="2">Con5</strain>
    </source>
</reference>
<protein>
    <submittedName>
        <fullName evidence="2">EAL domain-containing protein</fullName>
    </submittedName>
</protein>
<dbReference type="RefSeq" id="WP_215504694.1">
    <property type="nucleotide sequence ID" value="NZ_CP076361.1"/>
</dbReference>
<gene>
    <name evidence="2" type="ORF">KM031_11905</name>
</gene>
<dbReference type="PROSITE" id="PS50883">
    <property type="entry name" value="EAL"/>
    <property type="match status" value="1"/>
</dbReference>
<proteinExistence type="predicted"/>
<dbReference type="CDD" id="cd01948">
    <property type="entry name" value="EAL"/>
    <property type="match status" value="1"/>
</dbReference>
<keyword evidence="3" id="KW-1185">Reference proteome</keyword>
<accession>A0A975S144</accession>
<organism evidence="2 3">
    <name type="scientific">Gemmobacter fulvus</name>
    <dbReference type="NCBI Taxonomy" id="2840474"/>
    <lineage>
        <taxon>Bacteria</taxon>
        <taxon>Pseudomonadati</taxon>
        <taxon>Pseudomonadota</taxon>
        <taxon>Alphaproteobacteria</taxon>
        <taxon>Rhodobacterales</taxon>
        <taxon>Paracoccaceae</taxon>
        <taxon>Gemmobacter</taxon>
    </lineage>
</organism>
<evidence type="ECO:0000313" key="2">
    <source>
        <dbReference type="EMBL" id="QWK89543.1"/>
    </source>
</evidence>
<feature type="domain" description="EAL" evidence="1">
    <location>
        <begin position="27"/>
        <end position="277"/>
    </location>
</feature>
<dbReference type="AlphaFoldDB" id="A0A975S144"/>
<dbReference type="InterPro" id="IPR050706">
    <property type="entry name" value="Cyclic-di-GMP_PDE-like"/>
</dbReference>
<evidence type="ECO:0000259" key="1">
    <source>
        <dbReference type="PROSITE" id="PS50883"/>
    </source>
</evidence>
<dbReference type="GO" id="GO:0071111">
    <property type="term" value="F:cyclic-guanylate-specific phosphodiesterase activity"/>
    <property type="evidence" value="ECO:0007669"/>
    <property type="project" value="InterPro"/>
</dbReference>
<name>A0A975S144_9RHOB</name>
<dbReference type="PANTHER" id="PTHR33121:SF79">
    <property type="entry name" value="CYCLIC DI-GMP PHOSPHODIESTERASE PDED-RELATED"/>
    <property type="match status" value="1"/>
</dbReference>
<dbReference type="SUPFAM" id="SSF141868">
    <property type="entry name" value="EAL domain-like"/>
    <property type="match status" value="1"/>
</dbReference>
<sequence>MATDRRRNQASLVPDANPLAFVVSEQDKQTITMVEAALREKRLRLAYQPVVLSADPQRVAFYEGLIRVLDESGRVIPARDFMGAVETQDLGRRIDCAALELGFQTLAKHSDIRLSVNMSARSIGYPQWMRTLKQGLELSPAIGERLILEITESSAMLVPELVTAFMDDLQRAGVAFALDDFGAGYTAFRYFKDFFFDVIKIDGQFIRNIHRDGDNQVLTRALLSIARQFEMFTVAESVETIEEAEFLRGIGVDCLQGYLFGAPTLHPAFLSESERRRA</sequence>
<dbReference type="KEGG" id="gfu:KM031_11905"/>
<dbReference type="InterPro" id="IPR001633">
    <property type="entry name" value="EAL_dom"/>
</dbReference>